<dbReference type="Pfam" id="PF03190">
    <property type="entry name" value="Thioredox_DsbH"/>
    <property type="match status" value="1"/>
</dbReference>
<dbReference type="Proteomes" id="UP000023566">
    <property type="component" value="Chromosome"/>
</dbReference>
<keyword evidence="3" id="KW-1185">Reference proteome</keyword>
<dbReference type="SUPFAM" id="SSF52833">
    <property type="entry name" value="Thioredoxin-like"/>
    <property type="match status" value="1"/>
</dbReference>
<sequence length="56" mass="6594">METNQKPNRLIHEKSPYLLQHAYNPVDWHPWGEEAFAKAKKENKPIFLSIGYSTCH</sequence>
<gene>
    <name evidence="2" type="ORF">H839_07959</name>
</gene>
<dbReference type="EMBL" id="AOTZ01000004">
    <property type="protein sequence ID" value="EZP77551.1"/>
    <property type="molecule type" value="Genomic_DNA"/>
</dbReference>
<accession>A0ABC9VG46</accession>
<comment type="caution">
    <text evidence="2">The sequence shown here is derived from an EMBL/GenBank/DDBJ whole genome shotgun (WGS) entry which is preliminary data.</text>
</comment>
<evidence type="ECO:0000259" key="1">
    <source>
        <dbReference type="Pfam" id="PF03190"/>
    </source>
</evidence>
<protein>
    <recommendedName>
        <fullName evidence="1">Spermatogenesis-associated protein 20-like TRX domain-containing protein</fullName>
    </recommendedName>
</protein>
<proteinExistence type="predicted"/>
<dbReference type="AlphaFoldDB" id="A0ABC9VG46"/>
<name>A0ABC9VG46_9BACL</name>
<organism evidence="2 3">
    <name type="scientific">Parageobacillus genomosp. 1</name>
    <dbReference type="NCBI Taxonomy" id="1295642"/>
    <lineage>
        <taxon>Bacteria</taxon>
        <taxon>Bacillati</taxon>
        <taxon>Bacillota</taxon>
        <taxon>Bacilli</taxon>
        <taxon>Bacillales</taxon>
        <taxon>Anoxybacillaceae</taxon>
        <taxon>Parageobacillus</taxon>
    </lineage>
</organism>
<dbReference type="InterPro" id="IPR004879">
    <property type="entry name" value="Ssp411-like_TRX"/>
</dbReference>
<dbReference type="Gene3D" id="3.40.30.10">
    <property type="entry name" value="Glutaredoxin"/>
    <property type="match status" value="1"/>
</dbReference>
<dbReference type="InterPro" id="IPR036249">
    <property type="entry name" value="Thioredoxin-like_sf"/>
</dbReference>
<evidence type="ECO:0000313" key="3">
    <source>
        <dbReference type="Proteomes" id="UP000023566"/>
    </source>
</evidence>
<evidence type="ECO:0000313" key="2">
    <source>
        <dbReference type="EMBL" id="EZP77551.1"/>
    </source>
</evidence>
<dbReference type="PANTHER" id="PTHR42899">
    <property type="entry name" value="SPERMATOGENESIS-ASSOCIATED PROTEIN 20"/>
    <property type="match status" value="1"/>
</dbReference>
<dbReference type="PANTHER" id="PTHR42899:SF1">
    <property type="entry name" value="SPERMATOGENESIS-ASSOCIATED PROTEIN 20"/>
    <property type="match status" value="1"/>
</dbReference>
<feature type="domain" description="Spermatogenesis-associated protein 20-like TRX" evidence="1">
    <location>
        <begin position="7"/>
        <end position="56"/>
    </location>
</feature>
<reference evidence="2 3" key="1">
    <citation type="journal article" date="2014" name="Appl. Microbiol. Biotechnol.">
        <title>Transformable facultative thermophile Geobacillus stearothermophilus NUB3621 as a host strain for metabolic engineering.</title>
        <authorList>
            <person name="Blanchard K."/>
            <person name="Robic S."/>
            <person name="Matsumura I."/>
        </authorList>
    </citation>
    <scope>NUCLEOTIDE SEQUENCE [LARGE SCALE GENOMIC DNA]</scope>
    <source>
        <strain evidence="2 3">NUB3621</strain>
    </source>
</reference>
<dbReference type="InterPro" id="IPR024705">
    <property type="entry name" value="Ssp411"/>
</dbReference>